<dbReference type="PANTHER" id="PTHR33164:SF99">
    <property type="entry name" value="MARR FAMILY REGULATORY PROTEIN"/>
    <property type="match status" value="1"/>
</dbReference>
<dbReference type="SUPFAM" id="SSF46785">
    <property type="entry name" value="Winged helix' DNA-binding domain"/>
    <property type="match status" value="1"/>
</dbReference>
<feature type="domain" description="HTH marR-type" evidence="1">
    <location>
        <begin position="1"/>
        <end position="151"/>
    </location>
</feature>
<evidence type="ECO:0000259" key="1">
    <source>
        <dbReference type="PROSITE" id="PS50995"/>
    </source>
</evidence>
<dbReference type="RefSeq" id="WP_192759218.1">
    <property type="nucleotide sequence ID" value="NZ_JADBDZ010000001.1"/>
</dbReference>
<dbReference type="InterPro" id="IPR036390">
    <property type="entry name" value="WH_DNA-bd_sf"/>
</dbReference>
<dbReference type="SMART" id="SM00347">
    <property type="entry name" value="HTH_MARR"/>
    <property type="match status" value="1"/>
</dbReference>
<dbReference type="Gene3D" id="1.10.10.10">
    <property type="entry name" value="Winged helix-like DNA-binding domain superfamily/Winged helix DNA-binding domain"/>
    <property type="match status" value="1"/>
</dbReference>
<accession>A0ABR9JPQ8</accession>
<comment type="caution">
    <text evidence="2">The sequence shown here is derived from an EMBL/GenBank/DDBJ whole genome shotgun (WGS) entry which is preliminary data.</text>
</comment>
<keyword evidence="2" id="KW-0238">DNA-binding</keyword>
<proteinExistence type="predicted"/>
<sequence length="156" mass="17636">MSEPRWLDAAQQRDWRAYVDGSVRLTEIMDRDLKARHGLSVSEYEILVRLSEAPERRLRMAELAENASQSRSRLSHTCARLESKGLVERDNCPNDKRGVFANLTDEGIATLERAARDHVETVRDHFIDVVAPEDLEAVGRAFGAVLKRLEDGPGRP</sequence>
<dbReference type="Pfam" id="PF12802">
    <property type="entry name" value="MarR_2"/>
    <property type="match status" value="1"/>
</dbReference>
<dbReference type="PANTHER" id="PTHR33164">
    <property type="entry name" value="TRANSCRIPTIONAL REGULATOR, MARR FAMILY"/>
    <property type="match status" value="1"/>
</dbReference>
<keyword evidence="3" id="KW-1185">Reference proteome</keyword>
<protein>
    <submittedName>
        <fullName evidence="2">DNA-binding MarR family transcriptional regulator</fullName>
    </submittedName>
</protein>
<evidence type="ECO:0000313" key="2">
    <source>
        <dbReference type="EMBL" id="MBE1532542.1"/>
    </source>
</evidence>
<name>A0ABR9JPQ8_9ACTN</name>
<dbReference type="InterPro" id="IPR039422">
    <property type="entry name" value="MarR/SlyA-like"/>
</dbReference>
<organism evidence="2 3">
    <name type="scientific">Actinomadura algeriensis</name>
    <dbReference type="NCBI Taxonomy" id="1679523"/>
    <lineage>
        <taxon>Bacteria</taxon>
        <taxon>Bacillati</taxon>
        <taxon>Actinomycetota</taxon>
        <taxon>Actinomycetes</taxon>
        <taxon>Streptosporangiales</taxon>
        <taxon>Thermomonosporaceae</taxon>
        <taxon>Actinomadura</taxon>
    </lineage>
</organism>
<dbReference type="PRINTS" id="PR00598">
    <property type="entry name" value="HTHMARR"/>
</dbReference>
<reference evidence="2 3" key="1">
    <citation type="submission" date="2020-10" db="EMBL/GenBank/DDBJ databases">
        <title>Sequencing the genomes of 1000 actinobacteria strains.</title>
        <authorList>
            <person name="Klenk H.-P."/>
        </authorList>
    </citation>
    <scope>NUCLEOTIDE SEQUENCE [LARGE SCALE GENOMIC DNA]</scope>
    <source>
        <strain evidence="2 3">DSM 46744</strain>
    </source>
</reference>
<dbReference type="GO" id="GO:0003677">
    <property type="term" value="F:DNA binding"/>
    <property type="evidence" value="ECO:0007669"/>
    <property type="project" value="UniProtKB-KW"/>
</dbReference>
<dbReference type="EMBL" id="JADBDZ010000001">
    <property type="protein sequence ID" value="MBE1532542.1"/>
    <property type="molecule type" value="Genomic_DNA"/>
</dbReference>
<dbReference type="Proteomes" id="UP000627838">
    <property type="component" value="Unassembled WGS sequence"/>
</dbReference>
<gene>
    <name evidence="2" type="ORF">H4W34_002375</name>
</gene>
<dbReference type="PROSITE" id="PS50995">
    <property type="entry name" value="HTH_MARR_2"/>
    <property type="match status" value="1"/>
</dbReference>
<evidence type="ECO:0000313" key="3">
    <source>
        <dbReference type="Proteomes" id="UP000627838"/>
    </source>
</evidence>
<dbReference type="InterPro" id="IPR000835">
    <property type="entry name" value="HTH_MarR-typ"/>
</dbReference>
<dbReference type="InterPro" id="IPR036388">
    <property type="entry name" value="WH-like_DNA-bd_sf"/>
</dbReference>